<feature type="domain" description="Thioredoxin" evidence="3">
    <location>
        <begin position="35"/>
        <end position="175"/>
    </location>
</feature>
<dbReference type="PANTHER" id="PTHR42852:SF13">
    <property type="entry name" value="PROTEIN DIPZ"/>
    <property type="match status" value="1"/>
</dbReference>
<dbReference type="CDD" id="cd02966">
    <property type="entry name" value="TlpA_like_family"/>
    <property type="match status" value="1"/>
</dbReference>
<dbReference type="PROSITE" id="PS51318">
    <property type="entry name" value="TAT"/>
    <property type="match status" value="1"/>
</dbReference>
<evidence type="ECO:0000259" key="3">
    <source>
        <dbReference type="PROSITE" id="PS51352"/>
    </source>
</evidence>
<dbReference type="Proteomes" id="UP001596037">
    <property type="component" value="Unassembled WGS sequence"/>
</dbReference>
<dbReference type="PROSITE" id="PS51257">
    <property type="entry name" value="PROKAR_LIPOPROTEIN"/>
    <property type="match status" value="1"/>
</dbReference>
<proteinExistence type="predicted"/>
<evidence type="ECO:0000256" key="2">
    <source>
        <dbReference type="SAM" id="SignalP"/>
    </source>
</evidence>
<accession>A0ABW0NGV8</accession>
<dbReference type="PROSITE" id="PS00194">
    <property type="entry name" value="THIOREDOXIN_1"/>
    <property type="match status" value="1"/>
</dbReference>
<evidence type="ECO:0000313" key="4">
    <source>
        <dbReference type="EMBL" id="MFC5499211.1"/>
    </source>
</evidence>
<dbReference type="Gene3D" id="3.40.30.10">
    <property type="entry name" value="Glutaredoxin"/>
    <property type="match status" value="1"/>
</dbReference>
<evidence type="ECO:0000256" key="1">
    <source>
        <dbReference type="ARBA" id="ARBA00023284"/>
    </source>
</evidence>
<dbReference type="InterPro" id="IPR000866">
    <property type="entry name" value="AhpC/TSA"/>
</dbReference>
<dbReference type="InterPro" id="IPR050553">
    <property type="entry name" value="Thioredoxin_ResA/DsbE_sf"/>
</dbReference>
<sequence length="175" mass="18918">MHPGLTRRSCLSTALGLAGGCLLPAAAGAGEVQPWPRAERLPALDALDLQGQRWNFDKLGGRAVLLNFWASWCEPCRQEMPTLQQLVDVYGEDKLAVLALNFKESPAIATRFARNAAMTVPVLLDPGGQIAARFAVKIFPTTVGIGRDGRPRWRVRGEMDWSAAQALGLVDALLA</sequence>
<organism evidence="4 5">
    <name type="scientific">Caenimonas terrae</name>
    <dbReference type="NCBI Taxonomy" id="696074"/>
    <lineage>
        <taxon>Bacteria</taxon>
        <taxon>Pseudomonadati</taxon>
        <taxon>Pseudomonadota</taxon>
        <taxon>Betaproteobacteria</taxon>
        <taxon>Burkholderiales</taxon>
        <taxon>Comamonadaceae</taxon>
        <taxon>Caenimonas</taxon>
    </lineage>
</organism>
<keyword evidence="1" id="KW-0676">Redox-active center</keyword>
<dbReference type="Pfam" id="PF00578">
    <property type="entry name" value="AhpC-TSA"/>
    <property type="match status" value="1"/>
</dbReference>
<dbReference type="EMBL" id="JBHSMF010000009">
    <property type="protein sequence ID" value="MFC5499211.1"/>
    <property type="molecule type" value="Genomic_DNA"/>
</dbReference>
<name>A0ABW0NGV8_9BURK</name>
<comment type="caution">
    <text evidence="4">The sequence shown here is derived from an EMBL/GenBank/DDBJ whole genome shotgun (WGS) entry which is preliminary data.</text>
</comment>
<dbReference type="InterPro" id="IPR036249">
    <property type="entry name" value="Thioredoxin-like_sf"/>
</dbReference>
<dbReference type="RefSeq" id="WP_376851384.1">
    <property type="nucleotide sequence ID" value="NZ_JBHSMF010000009.1"/>
</dbReference>
<feature type="signal peptide" evidence="2">
    <location>
        <begin position="1"/>
        <end position="29"/>
    </location>
</feature>
<dbReference type="PROSITE" id="PS51352">
    <property type="entry name" value="THIOREDOXIN_2"/>
    <property type="match status" value="1"/>
</dbReference>
<dbReference type="SUPFAM" id="SSF52833">
    <property type="entry name" value="Thioredoxin-like"/>
    <property type="match status" value="1"/>
</dbReference>
<feature type="chain" id="PRO_5045928166" evidence="2">
    <location>
        <begin position="30"/>
        <end position="175"/>
    </location>
</feature>
<dbReference type="PANTHER" id="PTHR42852">
    <property type="entry name" value="THIOL:DISULFIDE INTERCHANGE PROTEIN DSBE"/>
    <property type="match status" value="1"/>
</dbReference>
<dbReference type="InterPro" id="IPR006311">
    <property type="entry name" value="TAT_signal"/>
</dbReference>
<protein>
    <submittedName>
        <fullName evidence="4">TlpA family protein disulfide reductase</fullName>
    </submittedName>
</protein>
<keyword evidence="5" id="KW-1185">Reference proteome</keyword>
<dbReference type="InterPro" id="IPR013766">
    <property type="entry name" value="Thioredoxin_domain"/>
</dbReference>
<reference evidence="5" key="1">
    <citation type="journal article" date="2019" name="Int. J. Syst. Evol. Microbiol.">
        <title>The Global Catalogue of Microorganisms (GCM) 10K type strain sequencing project: providing services to taxonomists for standard genome sequencing and annotation.</title>
        <authorList>
            <consortium name="The Broad Institute Genomics Platform"/>
            <consortium name="The Broad Institute Genome Sequencing Center for Infectious Disease"/>
            <person name="Wu L."/>
            <person name="Ma J."/>
        </authorList>
    </citation>
    <scope>NUCLEOTIDE SEQUENCE [LARGE SCALE GENOMIC DNA]</scope>
    <source>
        <strain evidence="5">CCUG 57401</strain>
    </source>
</reference>
<gene>
    <name evidence="4" type="ORF">ACFPOE_16820</name>
</gene>
<dbReference type="InterPro" id="IPR017937">
    <property type="entry name" value="Thioredoxin_CS"/>
</dbReference>
<evidence type="ECO:0000313" key="5">
    <source>
        <dbReference type="Proteomes" id="UP001596037"/>
    </source>
</evidence>
<keyword evidence="2" id="KW-0732">Signal</keyword>